<dbReference type="EMBL" id="FZPA01000015">
    <property type="protein sequence ID" value="SNT20262.1"/>
    <property type="molecule type" value="Genomic_DNA"/>
</dbReference>
<keyword evidence="2" id="KW-1185">Reference proteome</keyword>
<evidence type="ECO:0000313" key="1">
    <source>
        <dbReference type="EMBL" id="SNT20262.1"/>
    </source>
</evidence>
<accession>A0A239KRA1</accession>
<dbReference type="RefSeq" id="WP_089217110.1">
    <property type="nucleotide sequence ID" value="NZ_FZPA01000015.1"/>
</dbReference>
<dbReference type="AlphaFoldDB" id="A0A239KRA1"/>
<name>A0A239KRA1_9SPHN</name>
<proteinExistence type="predicted"/>
<sequence length="63" mass="6968">MTSDSFIIEVRREHLGHHLFDAHEVVNDTVENVAAAVDPLRLLLWNPALSVSDTMPSSIISLS</sequence>
<evidence type="ECO:0000313" key="2">
    <source>
        <dbReference type="Proteomes" id="UP000198339"/>
    </source>
</evidence>
<gene>
    <name evidence="1" type="ORF">SAMN06295955_115102</name>
</gene>
<dbReference type="Proteomes" id="UP000198339">
    <property type="component" value="Unassembled WGS sequence"/>
</dbReference>
<reference evidence="1 2" key="1">
    <citation type="submission" date="2017-06" db="EMBL/GenBank/DDBJ databases">
        <authorList>
            <person name="Kim H.J."/>
            <person name="Triplett B.A."/>
        </authorList>
    </citation>
    <scope>NUCLEOTIDE SEQUENCE [LARGE SCALE GENOMIC DNA]</scope>
    <source>
        <strain evidence="1 2">DS15</strain>
    </source>
</reference>
<protein>
    <submittedName>
        <fullName evidence="1">Uncharacterized protein</fullName>
    </submittedName>
</protein>
<organism evidence="1 2">
    <name type="scientific">Sphingopyxis indica</name>
    <dbReference type="NCBI Taxonomy" id="436663"/>
    <lineage>
        <taxon>Bacteria</taxon>
        <taxon>Pseudomonadati</taxon>
        <taxon>Pseudomonadota</taxon>
        <taxon>Alphaproteobacteria</taxon>
        <taxon>Sphingomonadales</taxon>
        <taxon>Sphingomonadaceae</taxon>
        <taxon>Sphingopyxis</taxon>
    </lineage>
</organism>